<dbReference type="GO" id="GO:0005829">
    <property type="term" value="C:cytosol"/>
    <property type="evidence" value="ECO:0007669"/>
    <property type="project" value="TreeGrafter"/>
</dbReference>
<dbReference type="GO" id="GO:0051782">
    <property type="term" value="P:negative regulation of cell division"/>
    <property type="evidence" value="ECO:0007669"/>
    <property type="project" value="TreeGrafter"/>
</dbReference>
<dbReference type="PANTHER" id="PTHR43384">
    <property type="entry name" value="SEPTUM SITE-DETERMINING PROTEIN MIND HOMOLOG, CHLOROPLASTIC-RELATED"/>
    <property type="match status" value="1"/>
</dbReference>
<sequence length="269" mass="29437">MGSTKPVKVIAITGGKGGVGKTNISVNLALYLSQQGRHVMLLDADLGLANVDVMLGLKVRRNLQHVLAGECELNDIVITDSSGLQIIPASSGMQKMAELSSAEHAGIIRAFSDIGQNLDYLLVDTSAGITDNVLSFTRAAQDVLLVVCDEPTSITDAYALMKVLHRDHNIERFKIVANMVRTPQEGREIFAKLSKVTDKFLNVMLEYVGSVPFDENVRRAIKKQKPIIDLFPRSPASVAIKALGKKVENWPIPMNASGHIEFFMERLVQ</sequence>
<evidence type="ECO:0000256" key="1">
    <source>
        <dbReference type="ARBA" id="ARBA00022741"/>
    </source>
</evidence>
<protein>
    <submittedName>
        <fullName evidence="3">MinD/ParA family protein</fullName>
    </submittedName>
</protein>
<keyword evidence="1" id="KW-0547">Nucleotide-binding</keyword>
<dbReference type="GO" id="GO:0005524">
    <property type="term" value="F:ATP binding"/>
    <property type="evidence" value="ECO:0007669"/>
    <property type="project" value="UniProtKB-KW"/>
</dbReference>
<accession>A0AA51RX54</accession>
<keyword evidence="4" id="KW-1185">Reference proteome</keyword>
<dbReference type="FunFam" id="3.40.50.300:FF:000158">
    <property type="entry name" value="Site-determining protein"/>
    <property type="match status" value="1"/>
</dbReference>
<dbReference type="InterPro" id="IPR033875">
    <property type="entry name" value="FlhG"/>
</dbReference>
<gene>
    <name evidence="3" type="ORF">Q9312_01900</name>
</gene>
<name>A0AA51RX54_9GAMM</name>
<dbReference type="EMBL" id="CP133548">
    <property type="protein sequence ID" value="WMS89268.1"/>
    <property type="molecule type" value="Genomic_DNA"/>
</dbReference>
<keyword evidence="2" id="KW-0067">ATP-binding</keyword>
<evidence type="ECO:0000313" key="3">
    <source>
        <dbReference type="EMBL" id="WMS89268.1"/>
    </source>
</evidence>
<dbReference type="GO" id="GO:0009898">
    <property type="term" value="C:cytoplasmic side of plasma membrane"/>
    <property type="evidence" value="ECO:0007669"/>
    <property type="project" value="TreeGrafter"/>
</dbReference>
<evidence type="ECO:0000313" key="4">
    <source>
        <dbReference type="Proteomes" id="UP001239782"/>
    </source>
</evidence>
<dbReference type="SUPFAM" id="SSF52540">
    <property type="entry name" value="P-loop containing nucleoside triphosphate hydrolases"/>
    <property type="match status" value="1"/>
</dbReference>
<dbReference type="AlphaFoldDB" id="A0AA51RX54"/>
<organism evidence="3 4">
    <name type="scientific">Pleionea litopenaei</name>
    <dbReference type="NCBI Taxonomy" id="3070815"/>
    <lineage>
        <taxon>Bacteria</taxon>
        <taxon>Pseudomonadati</taxon>
        <taxon>Pseudomonadota</taxon>
        <taxon>Gammaproteobacteria</taxon>
        <taxon>Oceanospirillales</taxon>
        <taxon>Pleioneaceae</taxon>
        <taxon>Pleionea</taxon>
    </lineage>
</organism>
<dbReference type="PIRSF" id="PIRSF003092">
    <property type="entry name" value="MinD"/>
    <property type="match status" value="1"/>
</dbReference>
<dbReference type="InterPro" id="IPR027417">
    <property type="entry name" value="P-loop_NTPase"/>
</dbReference>
<dbReference type="InterPro" id="IPR025501">
    <property type="entry name" value="MinD_FleN"/>
</dbReference>
<dbReference type="KEGG" id="plei:Q9312_01900"/>
<dbReference type="InterPro" id="IPR050625">
    <property type="entry name" value="ParA/MinD_ATPase"/>
</dbReference>
<dbReference type="CDD" id="cd02038">
    <property type="entry name" value="FlhG-like"/>
    <property type="match status" value="1"/>
</dbReference>
<evidence type="ECO:0000256" key="2">
    <source>
        <dbReference type="ARBA" id="ARBA00022840"/>
    </source>
</evidence>
<dbReference type="GO" id="GO:0016887">
    <property type="term" value="F:ATP hydrolysis activity"/>
    <property type="evidence" value="ECO:0007669"/>
    <property type="project" value="TreeGrafter"/>
</dbReference>
<reference evidence="3 4" key="1">
    <citation type="submission" date="2023-08" db="EMBL/GenBank/DDBJ databases">
        <title>Pleionea litopenaei sp. nov., isolated from stomach of juvenile Litopenaeus vannamei.</title>
        <authorList>
            <person name="Rho A.M."/>
            <person name="Hwang C.Y."/>
        </authorList>
    </citation>
    <scope>NUCLEOTIDE SEQUENCE [LARGE SCALE GENOMIC DNA]</scope>
    <source>
        <strain evidence="3 4">HL-JVS1</strain>
    </source>
</reference>
<dbReference type="InterPro" id="IPR033756">
    <property type="entry name" value="YlxH/NBP35"/>
</dbReference>
<dbReference type="Pfam" id="PF10609">
    <property type="entry name" value="ParA"/>
    <property type="match status" value="1"/>
</dbReference>
<dbReference type="Proteomes" id="UP001239782">
    <property type="component" value="Chromosome"/>
</dbReference>
<proteinExistence type="predicted"/>
<dbReference type="Gene3D" id="3.40.50.300">
    <property type="entry name" value="P-loop containing nucleotide triphosphate hydrolases"/>
    <property type="match status" value="1"/>
</dbReference>
<dbReference type="PANTHER" id="PTHR43384:SF4">
    <property type="entry name" value="CELLULOSE BIOSYNTHESIS PROTEIN BCSQ-RELATED"/>
    <property type="match status" value="1"/>
</dbReference>